<gene>
    <name evidence="2" type="ORF">EI168_13770</name>
</gene>
<evidence type="ECO:0000256" key="1">
    <source>
        <dbReference type="SAM" id="MobiDB-lite"/>
    </source>
</evidence>
<name>A0ABR9F3V6_9GAMM</name>
<dbReference type="RefSeq" id="WP_096278887.1">
    <property type="nucleotide sequence ID" value="NZ_CBCSBM010000005.1"/>
</dbReference>
<evidence type="ECO:0008006" key="4">
    <source>
        <dbReference type="Google" id="ProtNLM"/>
    </source>
</evidence>
<dbReference type="Proteomes" id="UP001645039">
    <property type="component" value="Unassembled WGS sequence"/>
</dbReference>
<sequence>MKKRNLHTKKYQDISSQREEINRKRSKPYMPHLPNKKKIFGRIEIVAPRVFSLFGDNYSFFLDFIEDVKVNVQENNKVLINLSQVEDVKVSALLVFYANIEQSQKQYNSKAIIKTTVCKTRFISMIFEKFGIWKLTNEDRHRPVYPKQPGLELEICTASVGMNRNNEDSRLQLRKVINYTKKSLENTTLDDDNDSAFAAITESVSNVGQHAYDNQFFSEEFEGYLKNWWIIVHKIGDQLFISVYDMGAGIPDTISNKPGIQALISSIAKAVNLPIISLGDGSRIKAAVEYGTSRFKVDNRGKGLSEAKEFVANNPEGELLIYSGFGSYTFCSINAEEEVENLPKCFAGTLIQWNLKLENSYE</sequence>
<feature type="compositionally biased region" description="Basic and acidic residues" evidence="1">
    <location>
        <begin position="10"/>
        <end position="23"/>
    </location>
</feature>
<evidence type="ECO:0000313" key="2">
    <source>
        <dbReference type="EMBL" id="MBE0401162.1"/>
    </source>
</evidence>
<proteinExistence type="predicted"/>
<accession>A0ABR9F3V6</accession>
<organism evidence="2 3">
    <name type="scientific">Halomonas casei</name>
    <dbReference type="NCBI Taxonomy" id="2742613"/>
    <lineage>
        <taxon>Bacteria</taxon>
        <taxon>Pseudomonadati</taxon>
        <taxon>Pseudomonadota</taxon>
        <taxon>Gammaproteobacteria</taxon>
        <taxon>Oceanospirillales</taxon>
        <taxon>Halomonadaceae</taxon>
        <taxon>Halomonas</taxon>
    </lineage>
</organism>
<keyword evidence="3" id="KW-1185">Reference proteome</keyword>
<comment type="caution">
    <text evidence="2">The sequence shown here is derived from an EMBL/GenBank/DDBJ whole genome shotgun (WGS) entry which is preliminary data.</text>
</comment>
<feature type="region of interest" description="Disordered" evidence="1">
    <location>
        <begin position="1"/>
        <end position="28"/>
    </location>
</feature>
<protein>
    <recommendedName>
        <fullName evidence="4">Histidine kinase/HSP90-like ATPase domain-containing protein</fullName>
    </recommendedName>
</protein>
<dbReference type="EMBL" id="RRZD01000013">
    <property type="protein sequence ID" value="MBE0401162.1"/>
    <property type="molecule type" value="Genomic_DNA"/>
</dbReference>
<evidence type="ECO:0000313" key="3">
    <source>
        <dbReference type="Proteomes" id="UP001645039"/>
    </source>
</evidence>
<reference evidence="2 3" key="1">
    <citation type="submission" date="2020-07" db="EMBL/GenBank/DDBJ databases">
        <title>Halophilic bacteria isolated from french cheeses.</title>
        <authorList>
            <person name="Kothe C.I."/>
            <person name="Farah-Kraiem B."/>
            <person name="Renault P."/>
            <person name="Dridi B."/>
        </authorList>
    </citation>
    <scope>NUCLEOTIDE SEQUENCE [LARGE SCALE GENOMIC DNA]</scope>
    <source>
        <strain evidence="2 3">FME1</strain>
    </source>
</reference>